<protein>
    <recommendedName>
        <fullName evidence="2">DUF7920 domain-containing protein</fullName>
    </recommendedName>
</protein>
<dbReference type="PANTHER" id="PTHR38566:SF1">
    <property type="entry name" value="CHROMOSOME UNDETERMINED SCAFFOLD_18, WHOLE GENOME SHOTGUN SEQUENCE"/>
    <property type="match status" value="1"/>
</dbReference>
<keyword evidence="4" id="KW-1185">Reference proteome</keyword>
<name>A0AAN9GMT1_9CAEN</name>
<evidence type="ECO:0000259" key="2">
    <source>
        <dbReference type="Pfam" id="PF25536"/>
    </source>
</evidence>
<organism evidence="3 4">
    <name type="scientific">Littorina saxatilis</name>
    <dbReference type="NCBI Taxonomy" id="31220"/>
    <lineage>
        <taxon>Eukaryota</taxon>
        <taxon>Metazoa</taxon>
        <taxon>Spiralia</taxon>
        <taxon>Lophotrochozoa</taxon>
        <taxon>Mollusca</taxon>
        <taxon>Gastropoda</taxon>
        <taxon>Caenogastropoda</taxon>
        <taxon>Littorinimorpha</taxon>
        <taxon>Littorinoidea</taxon>
        <taxon>Littorinidae</taxon>
        <taxon>Littorina</taxon>
    </lineage>
</organism>
<gene>
    <name evidence="3" type="ORF">V1264_000175</name>
</gene>
<evidence type="ECO:0000313" key="4">
    <source>
        <dbReference type="Proteomes" id="UP001374579"/>
    </source>
</evidence>
<dbReference type="AlphaFoldDB" id="A0AAN9GMT1"/>
<dbReference type="Proteomes" id="UP001374579">
    <property type="component" value="Unassembled WGS sequence"/>
</dbReference>
<feature type="region of interest" description="Disordered" evidence="1">
    <location>
        <begin position="460"/>
        <end position="492"/>
    </location>
</feature>
<comment type="caution">
    <text evidence="3">The sequence shown here is derived from an EMBL/GenBank/DDBJ whole genome shotgun (WGS) entry which is preliminary data.</text>
</comment>
<feature type="domain" description="DUF7920" evidence="2">
    <location>
        <begin position="93"/>
        <end position="368"/>
    </location>
</feature>
<dbReference type="EMBL" id="JBAMIC010000001">
    <property type="protein sequence ID" value="KAK7114049.1"/>
    <property type="molecule type" value="Genomic_DNA"/>
</dbReference>
<sequence length="492" mass="54942">MAAPIGPETFENIVTQITERIGDADVKNEVAAFAKSIKTNRPRDVGQEQAESWLDWAKGNKNLKIVSFPIPVGILPKECPSGELLDVKVQSRGPDDAIYDKYQKIRQRVARGNCFLHINKGEQRGSRLVLYGLKKFTGGLGDDDDRDRGDNHTWQRYFTKPMDSVSRIVATMKANGEAAHLSCINLCGRMLICAGSKNVHMLFRTREDIKRYHGDRFRIASEICEVIMDILEAMEPSEKDRLLQFLAVTGYTAIFEILSPDHQHVENLSHLPGNMLQFITWTSPDLDPASESQLCTVPPHIGIEIARALGLATVDYSILPVSDVESHMTQIRQGYQYEGEVLYFLDENSSVMGLLKKKTIWYIICRAIREKVRAAATAKLKHASTFSMGAVIKKMETRLNDIQTWLGLEEDTLAAWKVLGVGFLKWSMTGVDAGSVRPDVVADKFPVLWKKYLEESGSTDKINQHFHEPPDVDGGEVLSASSPADEEGTSSS</sequence>
<dbReference type="InterPro" id="IPR057680">
    <property type="entry name" value="DUF7920"/>
</dbReference>
<dbReference type="Pfam" id="PF25536">
    <property type="entry name" value="DUF7920"/>
    <property type="match status" value="1"/>
</dbReference>
<evidence type="ECO:0000313" key="3">
    <source>
        <dbReference type="EMBL" id="KAK7114049.1"/>
    </source>
</evidence>
<evidence type="ECO:0000256" key="1">
    <source>
        <dbReference type="SAM" id="MobiDB-lite"/>
    </source>
</evidence>
<dbReference type="PANTHER" id="PTHR38566">
    <property type="entry name" value="RNA_LIG_T4_1 DOMAIN-CONTAINING PROTEIN"/>
    <property type="match status" value="1"/>
</dbReference>
<accession>A0AAN9GMT1</accession>
<proteinExistence type="predicted"/>
<reference evidence="3 4" key="1">
    <citation type="submission" date="2024-02" db="EMBL/GenBank/DDBJ databases">
        <title>Chromosome-scale genome assembly of the rough periwinkle Littorina saxatilis.</title>
        <authorList>
            <person name="De Jode A."/>
            <person name="Faria R."/>
            <person name="Formenti G."/>
            <person name="Sims Y."/>
            <person name="Smith T.P."/>
            <person name="Tracey A."/>
            <person name="Wood J.M.D."/>
            <person name="Zagrodzka Z.B."/>
            <person name="Johannesson K."/>
            <person name="Butlin R.K."/>
            <person name="Leder E.H."/>
        </authorList>
    </citation>
    <scope>NUCLEOTIDE SEQUENCE [LARGE SCALE GENOMIC DNA]</scope>
    <source>
        <strain evidence="3">Snail1</strain>
        <tissue evidence="3">Muscle</tissue>
    </source>
</reference>